<dbReference type="SUPFAM" id="SSF52402">
    <property type="entry name" value="Adenine nucleotide alpha hydrolases-like"/>
    <property type="match status" value="2"/>
</dbReference>
<feature type="domain" description="UspA" evidence="2">
    <location>
        <begin position="156"/>
        <end position="279"/>
    </location>
</feature>
<evidence type="ECO:0000313" key="4">
    <source>
        <dbReference type="Proteomes" id="UP000502756"/>
    </source>
</evidence>
<dbReference type="Gene3D" id="3.40.50.12370">
    <property type="match status" value="1"/>
</dbReference>
<dbReference type="KEGG" id="stae:HNV11_18590"/>
<dbReference type="Proteomes" id="UP000502756">
    <property type="component" value="Chromosome"/>
</dbReference>
<protein>
    <submittedName>
        <fullName evidence="3">Universal stress protein</fullName>
    </submittedName>
</protein>
<evidence type="ECO:0000259" key="2">
    <source>
        <dbReference type="Pfam" id="PF00582"/>
    </source>
</evidence>
<dbReference type="InterPro" id="IPR006015">
    <property type="entry name" value="Universal_stress_UspA"/>
</dbReference>
<dbReference type="InterPro" id="IPR006016">
    <property type="entry name" value="UspA"/>
</dbReference>
<accession>A0A6M5YBB9</accession>
<dbReference type="Pfam" id="PF00582">
    <property type="entry name" value="Usp"/>
    <property type="match status" value="2"/>
</dbReference>
<evidence type="ECO:0000313" key="3">
    <source>
        <dbReference type="EMBL" id="QJW91239.1"/>
    </source>
</evidence>
<reference evidence="3 4" key="1">
    <citation type="submission" date="2020-05" db="EMBL/GenBank/DDBJ databases">
        <title>Genome sequencing of Spirosoma sp. TS118.</title>
        <authorList>
            <person name="Lee J.-H."/>
            <person name="Jeong S."/>
            <person name="Zhao L."/>
            <person name="Jung J.-H."/>
            <person name="Kim M.-K."/>
            <person name="Lim S."/>
        </authorList>
    </citation>
    <scope>NUCLEOTIDE SEQUENCE [LARGE SCALE GENOMIC DNA]</scope>
    <source>
        <strain evidence="3 4">TS118</strain>
    </source>
</reference>
<proteinExistence type="inferred from homology"/>
<sequence>MEIPTLQRILVPVDFSESSLNALTTAVAISQRQGAELQLLHVLDADTHAFSGGEPASDALTELVQAQTKKIEELASRTADEHQITCYGGCRVGSVSSEIATAAHIADADLIVLGTHGTSGIRAFHIGTEAYQVIKTAGCPVLTVPAHKSWPLFEHILFPIRPVPNALEKYEFARKIIHPDHTQLTVLALHAPDEVISIGQLQDEVGALNVQLARDGIKSQTIFCPTELIAETVLQKADELAADLLVITATLDTRIQDFFIGPFTQQIVHNARVPVLSIRPHSSSAQGPSRVEWHYSWQAQAANWKSSEATPPDWPTGQSNQ</sequence>
<dbReference type="AlphaFoldDB" id="A0A6M5YBB9"/>
<dbReference type="EMBL" id="CP053435">
    <property type="protein sequence ID" value="QJW91239.1"/>
    <property type="molecule type" value="Genomic_DNA"/>
</dbReference>
<organism evidence="3 4">
    <name type="scientific">Spirosoma taeanense</name>
    <dbReference type="NCBI Taxonomy" id="2735870"/>
    <lineage>
        <taxon>Bacteria</taxon>
        <taxon>Pseudomonadati</taxon>
        <taxon>Bacteroidota</taxon>
        <taxon>Cytophagia</taxon>
        <taxon>Cytophagales</taxon>
        <taxon>Cytophagaceae</taxon>
        <taxon>Spirosoma</taxon>
    </lineage>
</organism>
<dbReference type="CDD" id="cd00293">
    <property type="entry name" value="USP-like"/>
    <property type="match status" value="2"/>
</dbReference>
<evidence type="ECO:0000256" key="1">
    <source>
        <dbReference type="ARBA" id="ARBA00008791"/>
    </source>
</evidence>
<feature type="domain" description="UspA" evidence="2">
    <location>
        <begin position="7"/>
        <end position="145"/>
    </location>
</feature>
<dbReference type="PANTHER" id="PTHR46268">
    <property type="entry name" value="STRESS RESPONSE PROTEIN NHAX"/>
    <property type="match status" value="1"/>
</dbReference>
<comment type="similarity">
    <text evidence="1">Belongs to the universal stress protein A family.</text>
</comment>
<dbReference type="PRINTS" id="PR01438">
    <property type="entry name" value="UNVRSLSTRESS"/>
</dbReference>
<dbReference type="RefSeq" id="WP_171741086.1">
    <property type="nucleotide sequence ID" value="NZ_CP053435.1"/>
</dbReference>
<gene>
    <name evidence="3" type="ORF">HNV11_18590</name>
</gene>
<name>A0A6M5YBB9_9BACT</name>
<keyword evidence="4" id="KW-1185">Reference proteome</keyword>
<dbReference type="PANTHER" id="PTHR46268:SF6">
    <property type="entry name" value="UNIVERSAL STRESS PROTEIN UP12"/>
    <property type="match status" value="1"/>
</dbReference>